<dbReference type="SUPFAM" id="SSF116842">
    <property type="entry name" value="XseB-like"/>
    <property type="match status" value="1"/>
</dbReference>
<organism evidence="7 8">
    <name type="scientific">Cyclobacterium jeungdonense</name>
    <dbReference type="NCBI Taxonomy" id="708087"/>
    <lineage>
        <taxon>Bacteria</taxon>
        <taxon>Pseudomonadati</taxon>
        <taxon>Bacteroidota</taxon>
        <taxon>Cytophagia</taxon>
        <taxon>Cytophagales</taxon>
        <taxon>Cyclobacteriaceae</taxon>
        <taxon>Cyclobacterium</taxon>
    </lineage>
</organism>
<sequence length="71" mass="8237">MNKTTKNLSYDEALSRLETIVGQLEEQDLGMDELTRLVREASSLVKTCRKKLKVTEEEIKNSFLEEDNMED</sequence>
<dbReference type="Pfam" id="PF02609">
    <property type="entry name" value="Exonuc_VII_S"/>
    <property type="match status" value="1"/>
</dbReference>
<dbReference type="InterPro" id="IPR003761">
    <property type="entry name" value="Exonuc_VII_S"/>
</dbReference>
<evidence type="ECO:0000256" key="4">
    <source>
        <dbReference type="ARBA" id="ARBA00022801"/>
    </source>
</evidence>
<dbReference type="Gene3D" id="1.10.287.1040">
    <property type="entry name" value="Exonuclease VII, small subunit"/>
    <property type="match status" value="1"/>
</dbReference>
<proteinExistence type="inferred from homology"/>
<dbReference type="RefSeq" id="WP_163383226.1">
    <property type="nucleotide sequence ID" value="NZ_JAUFQS010000047.1"/>
</dbReference>
<keyword evidence="4 7" id="KW-0378">Hydrolase</keyword>
<accession>A0ABT8CCZ5</accession>
<evidence type="ECO:0000313" key="7">
    <source>
        <dbReference type="EMBL" id="MDN3690272.1"/>
    </source>
</evidence>
<evidence type="ECO:0000256" key="1">
    <source>
        <dbReference type="ARBA" id="ARBA00009998"/>
    </source>
</evidence>
<dbReference type="GO" id="GO:0008855">
    <property type="term" value="F:exodeoxyribonuclease VII activity"/>
    <property type="evidence" value="ECO:0007669"/>
    <property type="project" value="UniProtKB-EC"/>
</dbReference>
<evidence type="ECO:0000256" key="3">
    <source>
        <dbReference type="ARBA" id="ARBA00022722"/>
    </source>
</evidence>
<evidence type="ECO:0000256" key="5">
    <source>
        <dbReference type="ARBA" id="ARBA00022839"/>
    </source>
</evidence>
<dbReference type="InterPro" id="IPR037004">
    <property type="entry name" value="Exonuc_VII_ssu_sf"/>
</dbReference>
<keyword evidence="2" id="KW-0963">Cytoplasm</keyword>
<dbReference type="Proteomes" id="UP001236663">
    <property type="component" value="Unassembled WGS sequence"/>
</dbReference>
<name>A0ABT8CCZ5_9BACT</name>
<dbReference type="EC" id="3.1.11.6" evidence="6"/>
<dbReference type="NCBIfam" id="TIGR01280">
    <property type="entry name" value="xseB"/>
    <property type="match status" value="1"/>
</dbReference>
<evidence type="ECO:0000256" key="2">
    <source>
        <dbReference type="ARBA" id="ARBA00022490"/>
    </source>
</evidence>
<dbReference type="EMBL" id="JAUFQS010000047">
    <property type="protein sequence ID" value="MDN3690272.1"/>
    <property type="molecule type" value="Genomic_DNA"/>
</dbReference>
<evidence type="ECO:0000256" key="6">
    <source>
        <dbReference type="NCBIfam" id="TIGR01280"/>
    </source>
</evidence>
<keyword evidence="3" id="KW-0540">Nuclease</keyword>
<reference evidence="8" key="1">
    <citation type="journal article" date="2019" name="Int. J. Syst. Evol. Microbiol.">
        <title>The Global Catalogue of Microorganisms (GCM) 10K type strain sequencing project: providing services to taxonomists for standard genome sequencing and annotation.</title>
        <authorList>
            <consortium name="The Broad Institute Genomics Platform"/>
            <consortium name="The Broad Institute Genome Sequencing Center for Infectious Disease"/>
            <person name="Wu L."/>
            <person name="Ma J."/>
        </authorList>
    </citation>
    <scope>NUCLEOTIDE SEQUENCE [LARGE SCALE GENOMIC DNA]</scope>
    <source>
        <strain evidence="8">CECT 7706</strain>
    </source>
</reference>
<keyword evidence="8" id="KW-1185">Reference proteome</keyword>
<comment type="caution">
    <text evidence="7">The sequence shown here is derived from an EMBL/GenBank/DDBJ whole genome shotgun (WGS) entry which is preliminary data.</text>
</comment>
<protein>
    <recommendedName>
        <fullName evidence="6">Exodeoxyribonuclease VII small subunit</fullName>
        <ecNumber evidence="6">3.1.11.6</ecNumber>
    </recommendedName>
</protein>
<comment type="similarity">
    <text evidence="1">Belongs to the XseB family.</text>
</comment>
<keyword evidence="5" id="KW-0269">Exonuclease</keyword>
<evidence type="ECO:0000313" key="8">
    <source>
        <dbReference type="Proteomes" id="UP001236663"/>
    </source>
</evidence>
<gene>
    <name evidence="7" type="primary">xseB</name>
    <name evidence="7" type="ORF">QWZ15_20790</name>
</gene>